<dbReference type="Gene3D" id="3.40.50.1360">
    <property type="match status" value="1"/>
</dbReference>
<protein>
    <submittedName>
        <fullName evidence="6">Sugar-binding transcriptional regulator</fullName>
    </submittedName>
</protein>
<reference evidence="6" key="1">
    <citation type="submission" date="2021-02" db="EMBL/GenBank/DDBJ databases">
        <title>Natrosporangium hydrolyticum gen. nov., sp. nov, a haloalkaliphilic actinobacterium from a soda solonchak soil.</title>
        <authorList>
            <person name="Sorokin D.Y."/>
            <person name="Khijniak T.V."/>
            <person name="Zakharycheva A.P."/>
            <person name="Boueva O.V."/>
            <person name="Ariskina E.V."/>
            <person name="Hahnke R.L."/>
            <person name="Bunk B."/>
            <person name="Sproer C."/>
            <person name="Schumann P."/>
            <person name="Evtushenko L.I."/>
            <person name="Kublanov I.V."/>
        </authorList>
    </citation>
    <scope>NUCLEOTIDE SEQUENCE</scope>
    <source>
        <strain evidence="6">DSM 106523</strain>
    </source>
</reference>
<keyword evidence="3" id="KW-0238">DNA-binding</keyword>
<dbReference type="Pfam" id="PF04198">
    <property type="entry name" value="Sugar-bind"/>
    <property type="match status" value="1"/>
</dbReference>
<dbReference type="InterPro" id="IPR037171">
    <property type="entry name" value="NagB/RpiA_transferase-like"/>
</dbReference>
<evidence type="ECO:0000313" key="6">
    <source>
        <dbReference type="EMBL" id="QSB17325.1"/>
    </source>
</evidence>
<keyword evidence="4" id="KW-0804">Transcription</keyword>
<dbReference type="Gene3D" id="1.10.10.60">
    <property type="entry name" value="Homeodomain-like"/>
    <property type="match status" value="1"/>
</dbReference>
<evidence type="ECO:0000259" key="5">
    <source>
        <dbReference type="Pfam" id="PF04198"/>
    </source>
</evidence>
<comment type="similarity">
    <text evidence="1">Belongs to the SorC transcriptional regulatory family.</text>
</comment>
<dbReference type="InterPro" id="IPR007324">
    <property type="entry name" value="Sugar-bd_dom_put"/>
</dbReference>
<dbReference type="AlphaFoldDB" id="A0A895YMY4"/>
<gene>
    <name evidence="6" type="ORF">JQS43_14410</name>
</gene>
<evidence type="ECO:0000313" key="7">
    <source>
        <dbReference type="Proteomes" id="UP000662857"/>
    </source>
</evidence>
<keyword evidence="2" id="KW-0805">Transcription regulation</keyword>
<evidence type="ECO:0000256" key="1">
    <source>
        <dbReference type="ARBA" id="ARBA00010466"/>
    </source>
</evidence>
<dbReference type="KEGG" id="nhy:JQS43_14410"/>
<name>A0A895YMY4_9ACTN</name>
<dbReference type="PANTHER" id="PTHR34294:SF1">
    <property type="entry name" value="TRANSCRIPTIONAL REGULATOR LSRR"/>
    <property type="match status" value="1"/>
</dbReference>
<dbReference type="GO" id="GO:0003677">
    <property type="term" value="F:DNA binding"/>
    <property type="evidence" value="ECO:0007669"/>
    <property type="project" value="UniProtKB-KW"/>
</dbReference>
<dbReference type="PANTHER" id="PTHR34294">
    <property type="entry name" value="TRANSCRIPTIONAL REGULATOR-RELATED"/>
    <property type="match status" value="1"/>
</dbReference>
<evidence type="ECO:0000256" key="4">
    <source>
        <dbReference type="ARBA" id="ARBA00023163"/>
    </source>
</evidence>
<dbReference type="EMBL" id="CP070499">
    <property type="protein sequence ID" value="QSB17325.1"/>
    <property type="molecule type" value="Genomic_DNA"/>
</dbReference>
<accession>A0A895YMY4</accession>
<dbReference type="InterPro" id="IPR051054">
    <property type="entry name" value="SorC_transcr_regulators"/>
</dbReference>
<organism evidence="6 7">
    <name type="scientific">Natronosporangium hydrolyticum</name>
    <dbReference type="NCBI Taxonomy" id="2811111"/>
    <lineage>
        <taxon>Bacteria</taxon>
        <taxon>Bacillati</taxon>
        <taxon>Actinomycetota</taxon>
        <taxon>Actinomycetes</taxon>
        <taxon>Micromonosporales</taxon>
        <taxon>Micromonosporaceae</taxon>
        <taxon>Natronosporangium</taxon>
    </lineage>
</organism>
<dbReference type="SUPFAM" id="SSF100950">
    <property type="entry name" value="NagB/RpiA/CoA transferase-like"/>
    <property type="match status" value="1"/>
</dbReference>
<dbReference type="GO" id="GO:0030246">
    <property type="term" value="F:carbohydrate binding"/>
    <property type="evidence" value="ECO:0007669"/>
    <property type="project" value="InterPro"/>
</dbReference>
<keyword evidence="7" id="KW-1185">Reference proteome</keyword>
<proteinExistence type="inferred from homology"/>
<evidence type="ECO:0000256" key="3">
    <source>
        <dbReference type="ARBA" id="ARBA00023125"/>
    </source>
</evidence>
<sequence length="313" mass="32466">MLAKVARMYHEHGLRQPEIAARLHLSQSRVSRMLKQATEVGIVRTVVVPPLGVHVDLEDAIQERYGLTDVVIVEVPGEGDAALLAALGRAGGSYLEATLTGSDRIGISSWSATLLSTVDSMQPRSVRSAVEVVQLIGGVGSANVQVQATHLADRLAQVTGADVKFLPTPGVVASTQIRDALLADPAIADVASRWDTLTVGLVGVGSLEPSPLLESSGNVAPRADRDALRAVGAVGDVCLRFFDADGGLVDAGLHDRVVGIGSEALRRIPRIVAIAGGARKLTAIRAAAAGGWIHVLVTDLATGRALLEPPPAG</sequence>
<feature type="domain" description="Sugar-binding" evidence="5">
    <location>
        <begin position="55"/>
        <end position="308"/>
    </location>
</feature>
<dbReference type="Proteomes" id="UP000662857">
    <property type="component" value="Chromosome"/>
</dbReference>
<evidence type="ECO:0000256" key="2">
    <source>
        <dbReference type="ARBA" id="ARBA00023015"/>
    </source>
</evidence>